<keyword evidence="5 12" id="KW-0813">Transport</keyword>
<comment type="function">
    <text evidence="1">Involved in the TonB-dependent energy-dependent transport of various receptor-bound substrates.</text>
</comment>
<dbReference type="GO" id="GO:0005886">
    <property type="term" value="C:plasma membrane"/>
    <property type="evidence" value="ECO:0007669"/>
    <property type="project" value="UniProtKB-SubCell"/>
</dbReference>
<evidence type="ECO:0000256" key="4">
    <source>
        <dbReference type="ARBA" id="ARBA00011471"/>
    </source>
</evidence>
<organism evidence="14 15">
    <name type="scientific">Thiomicrorhabdus sediminis</name>
    <dbReference type="NCBI Taxonomy" id="2580412"/>
    <lineage>
        <taxon>Bacteria</taxon>
        <taxon>Pseudomonadati</taxon>
        <taxon>Pseudomonadota</taxon>
        <taxon>Gammaproteobacteria</taxon>
        <taxon>Thiotrichales</taxon>
        <taxon>Piscirickettsiaceae</taxon>
        <taxon>Thiomicrorhabdus</taxon>
    </lineage>
</organism>
<evidence type="ECO:0000256" key="9">
    <source>
        <dbReference type="ARBA" id="ARBA00022927"/>
    </source>
</evidence>
<evidence type="ECO:0000256" key="3">
    <source>
        <dbReference type="ARBA" id="ARBA00005811"/>
    </source>
</evidence>
<gene>
    <name evidence="14" type="ORF">FE785_03120</name>
</gene>
<keyword evidence="9 12" id="KW-0653">Protein transport</keyword>
<evidence type="ECO:0000256" key="13">
    <source>
        <dbReference type="SAM" id="Phobius"/>
    </source>
</evidence>
<dbReference type="PANTHER" id="PTHR30558:SF12">
    <property type="entry name" value="BIOPOLYMER TRANSPORT PROTEIN EXBD"/>
    <property type="match status" value="1"/>
</dbReference>
<evidence type="ECO:0000256" key="1">
    <source>
        <dbReference type="ARBA" id="ARBA00003540"/>
    </source>
</evidence>
<proteinExistence type="inferred from homology"/>
<dbReference type="GO" id="GO:0015031">
    <property type="term" value="P:protein transport"/>
    <property type="evidence" value="ECO:0007669"/>
    <property type="project" value="UniProtKB-KW"/>
</dbReference>
<dbReference type="AlphaFoldDB" id="A0A4P9K454"/>
<keyword evidence="6" id="KW-1003">Cell membrane</keyword>
<feature type="transmembrane region" description="Helical" evidence="13">
    <location>
        <begin position="12"/>
        <end position="36"/>
    </location>
</feature>
<dbReference type="EMBL" id="CP040602">
    <property type="protein sequence ID" value="QCU89699.1"/>
    <property type="molecule type" value="Genomic_DNA"/>
</dbReference>
<keyword evidence="7" id="KW-0997">Cell inner membrane</keyword>
<evidence type="ECO:0000256" key="6">
    <source>
        <dbReference type="ARBA" id="ARBA00022475"/>
    </source>
</evidence>
<reference evidence="14 15" key="1">
    <citation type="submission" date="2019-05" db="EMBL/GenBank/DDBJ databases">
        <title>Thiomicrorhabdus sediminis sp. nov, a novel sulfur-oxidizing bacterium isolated from coastal sediment.</title>
        <authorList>
            <person name="Liu X."/>
        </authorList>
    </citation>
    <scope>NUCLEOTIDE SEQUENCE [LARGE SCALE GENOMIC DNA]</scope>
    <source>
        <strain evidence="14 15">G1</strain>
    </source>
</reference>
<sequence>MIRNKMKRFDGINVIPLIDVMLVLLAVVLMTASFIVKDSLEVDLPETSNSQPYQQPNDTPLVKIVVDKDNQVYIGKTAYNETQLQEFIQTLDKTQPVSLEVDKQAQFGSFVAVIDLLKGEQLNNLSILTKAETANQIQ</sequence>
<dbReference type="RefSeq" id="WP_138564317.1">
    <property type="nucleotide sequence ID" value="NZ_CP040602.1"/>
</dbReference>
<comment type="subcellular location">
    <subcellularLocation>
        <location evidence="2">Cell inner membrane</location>
        <topology evidence="2">Single-pass type II membrane protein</topology>
    </subcellularLocation>
    <subcellularLocation>
        <location evidence="12">Cell membrane</location>
        <topology evidence="12">Single-pass type II membrane protein</topology>
    </subcellularLocation>
</comment>
<dbReference type="KEGG" id="thig:FE785_03120"/>
<keyword evidence="11 13" id="KW-0472">Membrane</keyword>
<protein>
    <submittedName>
        <fullName evidence="14">Biopolymer transporter ExbD</fullName>
    </submittedName>
</protein>
<dbReference type="InterPro" id="IPR003400">
    <property type="entry name" value="ExbD"/>
</dbReference>
<name>A0A4P9K454_9GAMM</name>
<evidence type="ECO:0000256" key="10">
    <source>
        <dbReference type="ARBA" id="ARBA00022989"/>
    </source>
</evidence>
<dbReference type="Pfam" id="PF02472">
    <property type="entry name" value="ExbD"/>
    <property type="match status" value="1"/>
</dbReference>
<dbReference type="GO" id="GO:0022857">
    <property type="term" value="F:transmembrane transporter activity"/>
    <property type="evidence" value="ECO:0007669"/>
    <property type="project" value="InterPro"/>
</dbReference>
<evidence type="ECO:0000256" key="2">
    <source>
        <dbReference type="ARBA" id="ARBA00004249"/>
    </source>
</evidence>
<evidence type="ECO:0000256" key="11">
    <source>
        <dbReference type="ARBA" id="ARBA00023136"/>
    </source>
</evidence>
<keyword evidence="15" id="KW-1185">Reference proteome</keyword>
<evidence type="ECO:0000313" key="15">
    <source>
        <dbReference type="Proteomes" id="UP000304864"/>
    </source>
</evidence>
<evidence type="ECO:0000256" key="12">
    <source>
        <dbReference type="RuleBase" id="RU003879"/>
    </source>
</evidence>
<accession>A0A4P9K454</accession>
<dbReference type="Gene3D" id="3.30.420.270">
    <property type="match status" value="1"/>
</dbReference>
<evidence type="ECO:0000256" key="7">
    <source>
        <dbReference type="ARBA" id="ARBA00022519"/>
    </source>
</evidence>
<keyword evidence="8 12" id="KW-0812">Transmembrane</keyword>
<comment type="subunit">
    <text evidence="4">The accessory proteins ExbB and ExbD seem to form a complex with TonB.</text>
</comment>
<dbReference type="OrthoDB" id="9798629at2"/>
<dbReference type="Proteomes" id="UP000304864">
    <property type="component" value="Chromosome"/>
</dbReference>
<evidence type="ECO:0000256" key="5">
    <source>
        <dbReference type="ARBA" id="ARBA00022448"/>
    </source>
</evidence>
<evidence type="ECO:0000256" key="8">
    <source>
        <dbReference type="ARBA" id="ARBA00022692"/>
    </source>
</evidence>
<evidence type="ECO:0000313" key="14">
    <source>
        <dbReference type="EMBL" id="QCU89699.1"/>
    </source>
</evidence>
<comment type="similarity">
    <text evidence="3 12">Belongs to the ExbD/TolR family.</text>
</comment>
<keyword evidence="10 13" id="KW-1133">Transmembrane helix</keyword>
<dbReference type="PANTHER" id="PTHR30558">
    <property type="entry name" value="EXBD MEMBRANE COMPONENT OF PMF-DRIVEN MACROMOLECULE IMPORT SYSTEM"/>
    <property type="match status" value="1"/>
</dbReference>